<evidence type="ECO:0000259" key="1">
    <source>
        <dbReference type="Pfam" id="PF05605"/>
    </source>
</evidence>
<evidence type="ECO:0000313" key="3">
    <source>
        <dbReference type="Proteomes" id="UP000314986"/>
    </source>
</evidence>
<accession>A0A4W3IC98</accession>
<dbReference type="STRING" id="7868.ENSCMIP00000024578"/>
<proteinExistence type="predicted"/>
<feature type="domain" description="Di19 zinc-binding" evidence="1">
    <location>
        <begin position="61"/>
        <end position="121"/>
    </location>
</feature>
<reference evidence="3" key="2">
    <citation type="journal article" date="2007" name="PLoS Biol.">
        <title>Survey sequencing and comparative analysis of the elephant shark (Callorhinchus milii) genome.</title>
        <authorList>
            <person name="Venkatesh B."/>
            <person name="Kirkness E.F."/>
            <person name="Loh Y.H."/>
            <person name="Halpern A.L."/>
            <person name="Lee A.P."/>
            <person name="Johnson J."/>
            <person name="Dandona N."/>
            <person name="Viswanathan L.D."/>
            <person name="Tay A."/>
            <person name="Venter J.C."/>
            <person name="Strausberg R.L."/>
            <person name="Brenner S."/>
        </authorList>
    </citation>
    <scope>NUCLEOTIDE SEQUENCE [LARGE SCALE GENOMIC DNA]</scope>
</reference>
<dbReference type="PANTHER" id="PTHR46016:SF2">
    <property type="entry name" value="E3 UBIQUITIN-PROTEIN LIGASE RNF125"/>
    <property type="match status" value="1"/>
</dbReference>
<dbReference type="InterPro" id="IPR008598">
    <property type="entry name" value="Di19_Zn-bd"/>
</dbReference>
<reference evidence="3" key="1">
    <citation type="journal article" date="2006" name="Science">
        <title>Ancient noncoding elements conserved in the human genome.</title>
        <authorList>
            <person name="Venkatesh B."/>
            <person name="Kirkness E.F."/>
            <person name="Loh Y.H."/>
            <person name="Halpern A.L."/>
            <person name="Lee A.P."/>
            <person name="Johnson J."/>
            <person name="Dandona N."/>
            <person name="Viswanathan L.D."/>
            <person name="Tay A."/>
            <person name="Venter J.C."/>
            <person name="Strausberg R.L."/>
            <person name="Brenner S."/>
        </authorList>
    </citation>
    <scope>NUCLEOTIDE SEQUENCE [LARGE SCALE GENOMIC DNA]</scope>
</reference>
<dbReference type="InParanoid" id="A0A4W3IC98"/>
<reference evidence="2" key="5">
    <citation type="submission" date="2025-09" db="UniProtKB">
        <authorList>
            <consortium name="Ensembl"/>
        </authorList>
    </citation>
    <scope>IDENTIFICATION</scope>
</reference>
<dbReference type="AlphaFoldDB" id="A0A4W3IC98"/>
<dbReference type="GO" id="GO:0000209">
    <property type="term" value="P:protein polyubiquitination"/>
    <property type="evidence" value="ECO:0007669"/>
    <property type="project" value="TreeGrafter"/>
</dbReference>
<dbReference type="GO" id="GO:0006511">
    <property type="term" value="P:ubiquitin-dependent protein catabolic process"/>
    <property type="evidence" value="ECO:0007669"/>
    <property type="project" value="TreeGrafter"/>
</dbReference>
<dbReference type="Ensembl" id="ENSCMIT00000024987.1">
    <property type="protein sequence ID" value="ENSCMIP00000024578.1"/>
    <property type="gene ID" value="ENSCMIG00000010894.1"/>
</dbReference>
<keyword evidence="3" id="KW-1185">Reference proteome</keyword>
<evidence type="ECO:0000313" key="2">
    <source>
        <dbReference type="Ensembl" id="ENSCMIP00000024578.1"/>
    </source>
</evidence>
<reference evidence="3" key="3">
    <citation type="journal article" date="2014" name="Nature">
        <title>Elephant shark genome provides unique insights into gnathostome evolution.</title>
        <authorList>
            <consortium name="International Elephant Shark Genome Sequencing Consortium"/>
            <person name="Venkatesh B."/>
            <person name="Lee A.P."/>
            <person name="Ravi V."/>
            <person name="Maurya A.K."/>
            <person name="Lian M.M."/>
            <person name="Swann J.B."/>
            <person name="Ohta Y."/>
            <person name="Flajnik M.F."/>
            <person name="Sutoh Y."/>
            <person name="Kasahara M."/>
            <person name="Hoon S."/>
            <person name="Gangu V."/>
            <person name="Roy S.W."/>
            <person name="Irimia M."/>
            <person name="Korzh V."/>
            <person name="Kondrychyn I."/>
            <person name="Lim Z.W."/>
            <person name="Tay B.H."/>
            <person name="Tohari S."/>
            <person name="Kong K.W."/>
            <person name="Ho S."/>
            <person name="Lorente-Galdos B."/>
            <person name="Quilez J."/>
            <person name="Marques-Bonet T."/>
            <person name="Raney B.J."/>
            <person name="Ingham P.W."/>
            <person name="Tay A."/>
            <person name="Hillier L.W."/>
            <person name="Minx P."/>
            <person name="Boehm T."/>
            <person name="Wilson R.K."/>
            <person name="Brenner S."/>
            <person name="Warren W.C."/>
        </authorList>
    </citation>
    <scope>NUCLEOTIDE SEQUENCE [LARGE SCALE GENOMIC DNA]</scope>
</reference>
<dbReference type="PANTHER" id="PTHR46016">
    <property type="entry name" value="ZINC FINGER, RING/FYVE/PHD-TYPE"/>
    <property type="match status" value="1"/>
</dbReference>
<protein>
    <submittedName>
        <fullName evidence="2">E3 ubiquitin-protein ligase RNF114-like</fullName>
    </submittedName>
</protein>
<dbReference type="GO" id="GO:0034098">
    <property type="term" value="C:VCP-NPL4-UFD1 AAA ATPase complex"/>
    <property type="evidence" value="ECO:0007669"/>
    <property type="project" value="TreeGrafter"/>
</dbReference>
<dbReference type="Pfam" id="PF05605">
    <property type="entry name" value="zf-Di19"/>
    <property type="match status" value="1"/>
</dbReference>
<gene>
    <name evidence="2" type="primary">LOC103191078</name>
</gene>
<sequence length="179" mass="20842">MSVRILHPKCTWTRITAVYCVFLQVYFSKMRDHMRNCAECKEEDIPLPSPQSDCLSASGSTYICPYCQETNFGEDNLLDHCIRCHFNDSLPVVCPVCVSMPWGDPNYFSRNFIGHLHLRHRFSYDYFVDYEGNEEVMFQHALLSSYQDFEDVEEEEEEEEEDDDGAALQMAIMASMQSQ</sequence>
<dbReference type="GO" id="GO:0061630">
    <property type="term" value="F:ubiquitin protein ligase activity"/>
    <property type="evidence" value="ECO:0007669"/>
    <property type="project" value="TreeGrafter"/>
</dbReference>
<dbReference type="GeneTree" id="ENSGT00950000182909"/>
<reference evidence="2" key="4">
    <citation type="submission" date="2025-08" db="UniProtKB">
        <authorList>
            <consortium name="Ensembl"/>
        </authorList>
    </citation>
    <scope>IDENTIFICATION</scope>
</reference>
<dbReference type="Proteomes" id="UP000314986">
    <property type="component" value="Unassembled WGS sequence"/>
</dbReference>
<dbReference type="InterPro" id="IPR051438">
    <property type="entry name" value="RNF_E3_ubiq-protein_ligase"/>
</dbReference>
<dbReference type="OMA" id="IRCHFND"/>
<organism evidence="2 3">
    <name type="scientific">Callorhinchus milii</name>
    <name type="common">Ghost shark</name>
    <dbReference type="NCBI Taxonomy" id="7868"/>
    <lineage>
        <taxon>Eukaryota</taxon>
        <taxon>Metazoa</taxon>
        <taxon>Chordata</taxon>
        <taxon>Craniata</taxon>
        <taxon>Vertebrata</taxon>
        <taxon>Chondrichthyes</taxon>
        <taxon>Holocephali</taxon>
        <taxon>Chimaeriformes</taxon>
        <taxon>Callorhinchidae</taxon>
        <taxon>Callorhinchus</taxon>
    </lineage>
</organism>
<name>A0A4W3IC98_CALMI</name>